<dbReference type="EMBL" id="DXEI01000007">
    <property type="protein sequence ID" value="HIX93871.1"/>
    <property type="molecule type" value="Genomic_DNA"/>
</dbReference>
<protein>
    <submittedName>
        <fullName evidence="2">Helix-turn-helix domain-containing protein</fullName>
    </submittedName>
</protein>
<dbReference type="CDD" id="cd00093">
    <property type="entry name" value="HTH_XRE"/>
    <property type="match status" value="1"/>
</dbReference>
<evidence type="ECO:0000259" key="1">
    <source>
        <dbReference type="PROSITE" id="PS50943"/>
    </source>
</evidence>
<organism evidence="2 3">
    <name type="scientific">Candidatus Gemmiger excrementipullorum</name>
    <dbReference type="NCBI Taxonomy" id="2838610"/>
    <lineage>
        <taxon>Bacteria</taxon>
        <taxon>Bacillati</taxon>
        <taxon>Bacillota</taxon>
        <taxon>Clostridia</taxon>
        <taxon>Eubacteriales</taxon>
        <taxon>Gemmiger</taxon>
    </lineage>
</organism>
<evidence type="ECO:0000313" key="3">
    <source>
        <dbReference type="Proteomes" id="UP000886751"/>
    </source>
</evidence>
<dbReference type="SUPFAM" id="SSF47413">
    <property type="entry name" value="lambda repressor-like DNA-binding domains"/>
    <property type="match status" value="1"/>
</dbReference>
<dbReference type="SMART" id="SM00530">
    <property type="entry name" value="HTH_XRE"/>
    <property type="match status" value="1"/>
</dbReference>
<reference evidence="2" key="2">
    <citation type="submission" date="2021-04" db="EMBL/GenBank/DDBJ databases">
        <authorList>
            <person name="Gilroy R."/>
        </authorList>
    </citation>
    <scope>NUCLEOTIDE SEQUENCE</scope>
    <source>
        <strain evidence="2">ChiHecec2B26-7398</strain>
    </source>
</reference>
<dbReference type="Proteomes" id="UP000886751">
    <property type="component" value="Unassembled WGS sequence"/>
</dbReference>
<sequence length="82" mass="9363">MKIYDFNGKKNISGDRIREARQKKRLSQTDLAAQMQVAGIVIERDSISRIEIGTRFVPDYELPVFARILDVPVTWLLGLDEG</sequence>
<dbReference type="InterPro" id="IPR001387">
    <property type="entry name" value="Cro/C1-type_HTH"/>
</dbReference>
<dbReference type="Gene3D" id="1.10.260.40">
    <property type="entry name" value="lambda repressor-like DNA-binding domains"/>
    <property type="match status" value="1"/>
</dbReference>
<gene>
    <name evidence="2" type="ORF">H9846_00205</name>
</gene>
<dbReference type="Pfam" id="PF13560">
    <property type="entry name" value="HTH_31"/>
    <property type="match status" value="1"/>
</dbReference>
<accession>A0A9D1XZG7</accession>
<evidence type="ECO:0000313" key="2">
    <source>
        <dbReference type="EMBL" id="HIX93871.1"/>
    </source>
</evidence>
<dbReference type="AlphaFoldDB" id="A0A9D1XZG7"/>
<comment type="caution">
    <text evidence="2">The sequence shown here is derived from an EMBL/GenBank/DDBJ whole genome shotgun (WGS) entry which is preliminary data.</text>
</comment>
<dbReference type="PROSITE" id="PS50943">
    <property type="entry name" value="HTH_CROC1"/>
    <property type="match status" value="1"/>
</dbReference>
<dbReference type="GO" id="GO:0003677">
    <property type="term" value="F:DNA binding"/>
    <property type="evidence" value="ECO:0007669"/>
    <property type="project" value="InterPro"/>
</dbReference>
<dbReference type="InterPro" id="IPR010982">
    <property type="entry name" value="Lambda_DNA-bd_dom_sf"/>
</dbReference>
<name>A0A9D1XZG7_9FIRM</name>
<feature type="domain" description="HTH cro/C1-type" evidence="1">
    <location>
        <begin position="17"/>
        <end position="76"/>
    </location>
</feature>
<reference evidence="2" key="1">
    <citation type="journal article" date="2021" name="PeerJ">
        <title>Extensive microbial diversity within the chicken gut microbiome revealed by metagenomics and culture.</title>
        <authorList>
            <person name="Gilroy R."/>
            <person name="Ravi A."/>
            <person name="Getino M."/>
            <person name="Pursley I."/>
            <person name="Horton D.L."/>
            <person name="Alikhan N.F."/>
            <person name="Baker D."/>
            <person name="Gharbi K."/>
            <person name="Hall N."/>
            <person name="Watson M."/>
            <person name="Adriaenssens E.M."/>
            <person name="Foster-Nyarko E."/>
            <person name="Jarju S."/>
            <person name="Secka A."/>
            <person name="Antonio M."/>
            <person name="Oren A."/>
            <person name="Chaudhuri R.R."/>
            <person name="La Ragione R."/>
            <person name="Hildebrand F."/>
            <person name="Pallen M.J."/>
        </authorList>
    </citation>
    <scope>NUCLEOTIDE SEQUENCE</scope>
    <source>
        <strain evidence="2">ChiHecec2B26-7398</strain>
    </source>
</reference>
<proteinExistence type="predicted"/>